<dbReference type="CDD" id="cd01026">
    <property type="entry name" value="TOPRIM_OLD"/>
    <property type="match status" value="1"/>
</dbReference>
<evidence type="ECO:0000313" key="2">
    <source>
        <dbReference type="EMBL" id="EHN09767.1"/>
    </source>
</evidence>
<dbReference type="InterPro" id="IPR034139">
    <property type="entry name" value="TOPRIM_OLD"/>
</dbReference>
<sequence>MAYLRRFLDVTKASLFFAGSVILVEGVAEQLLVPVIAERLGRPLAPNGVTVINIGGVAFPPFTDLFGPDKLPYRVVAVSDGDAQPSANELEGETAALSPRAESLRTRAGDNVAVKLAQRTLEWDLAAAGNGDVMLSALEQVKPIAGPRLRASLAGKTAVEHADEILKSVVTVKGRYAQELAELFADPYTAISVPDYLREAIEWVTESPASEQVG</sequence>
<feature type="domain" description="OLD protein-like TOPRIM" evidence="1">
    <location>
        <begin position="16"/>
        <end position="82"/>
    </location>
</feature>
<dbReference type="GO" id="GO:0004519">
    <property type="term" value="F:endonuclease activity"/>
    <property type="evidence" value="ECO:0007669"/>
    <property type="project" value="UniProtKB-KW"/>
</dbReference>
<keyword evidence="2" id="KW-0540">Nuclease</keyword>
<accession>H0E992</accession>
<protein>
    <submittedName>
        <fullName evidence="2">Putative ATP-dependent endonuclease of the OLD family</fullName>
    </submittedName>
</protein>
<keyword evidence="2" id="KW-0255">Endonuclease</keyword>
<dbReference type="AlphaFoldDB" id="H0E992"/>
<gene>
    <name evidence="2" type="ORF">PAI11_34090</name>
</gene>
<evidence type="ECO:0000313" key="3">
    <source>
        <dbReference type="Proteomes" id="UP000005143"/>
    </source>
</evidence>
<dbReference type="Proteomes" id="UP000005143">
    <property type="component" value="Unassembled WGS sequence"/>
</dbReference>
<proteinExistence type="predicted"/>
<keyword evidence="3" id="KW-1185">Reference proteome</keyword>
<organism evidence="2 3">
    <name type="scientific">Patulibacter medicamentivorans</name>
    <dbReference type="NCBI Taxonomy" id="1097667"/>
    <lineage>
        <taxon>Bacteria</taxon>
        <taxon>Bacillati</taxon>
        <taxon>Actinomycetota</taxon>
        <taxon>Thermoleophilia</taxon>
        <taxon>Solirubrobacterales</taxon>
        <taxon>Patulibacteraceae</taxon>
        <taxon>Patulibacter</taxon>
    </lineage>
</organism>
<comment type="caution">
    <text evidence="2">The sequence shown here is derived from an EMBL/GenBank/DDBJ whole genome shotgun (WGS) entry which is preliminary data.</text>
</comment>
<dbReference type="EMBL" id="AGUD01000254">
    <property type="protein sequence ID" value="EHN09767.1"/>
    <property type="molecule type" value="Genomic_DNA"/>
</dbReference>
<reference evidence="2 3" key="1">
    <citation type="journal article" date="2013" name="Biodegradation">
        <title>Quantitative proteomic analysis of ibuprofen-degrading Patulibacter sp. strain I11.</title>
        <authorList>
            <person name="Almeida B."/>
            <person name="Kjeldal H."/>
            <person name="Lolas I."/>
            <person name="Knudsen A.D."/>
            <person name="Carvalho G."/>
            <person name="Nielsen K.L."/>
            <person name="Barreto Crespo M.T."/>
            <person name="Stensballe A."/>
            <person name="Nielsen J.L."/>
        </authorList>
    </citation>
    <scope>NUCLEOTIDE SEQUENCE [LARGE SCALE GENOMIC DNA]</scope>
    <source>
        <strain evidence="2 3">I11</strain>
    </source>
</reference>
<dbReference type="Pfam" id="PF20469">
    <property type="entry name" value="OLD-like_TOPRIM"/>
    <property type="match status" value="1"/>
</dbReference>
<evidence type="ECO:0000259" key="1">
    <source>
        <dbReference type="Pfam" id="PF20469"/>
    </source>
</evidence>
<name>H0E992_9ACTN</name>
<keyword evidence="2" id="KW-0378">Hydrolase</keyword>